<keyword evidence="2" id="KW-0175">Coiled coil</keyword>
<dbReference type="Proteomes" id="UP000582659">
    <property type="component" value="Unassembled WGS sequence"/>
</dbReference>
<evidence type="ECO:0000313" key="5">
    <source>
        <dbReference type="EMBL" id="CAG9097322.1"/>
    </source>
</evidence>
<feature type="coiled-coil region" evidence="2">
    <location>
        <begin position="86"/>
        <end position="172"/>
    </location>
</feature>
<evidence type="ECO:0000256" key="1">
    <source>
        <dbReference type="ARBA" id="ARBA00005655"/>
    </source>
</evidence>
<keyword evidence="7" id="KW-1185">Reference proteome</keyword>
<evidence type="ECO:0000256" key="2">
    <source>
        <dbReference type="SAM" id="Coils"/>
    </source>
</evidence>
<dbReference type="EMBL" id="CAJFDI010000002">
    <property type="protein sequence ID" value="CAD5215449.1"/>
    <property type="molecule type" value="Genomic_DNA"/>
</dbReference>
<reference evidence="8" key="1">
    <citation type="submission" date="2016-11" db="UniProtKB">
        <authorList>
            <consortium name="WormBaseParasite"/>
        </authorList>
    </citation>
    <scope>IDENTIFICATION</scope>
</reference>
<evidence type="ECO:0000313" key="6">
    <source>
        <dbReference type="Proteomes" id="UP000095284"/>
    </source>
</evidence>
<evidence type="ECO:0000313" key="7">
    <source>
        <dbReference type="Proteomes" id="UP000659654"/>
    </source>
</evidence>
<protein>
    <submittedName>
        <fullName evidence="4">(pine wood nematode) hypothetical protein</fullName>
    </submittedName>
</protein>
<dbReference type="eggNOG" id="KOG0796">
    <property type="taxonomic scope" value="Eukaryota"/>
</dbReference>
<dbReference type="Proteomes" id="UP000659654">
    <property type="component" value="Unassembled WGS sequence"/>
</dbReference>
<gene>
    <name evidence="4" type="ORF">BXYJ_LOCUS4035</name>
</gene>
<dbReference type="InterPro" id="IPR004882">
    <property type="entry name" value="Luc7-rel"/>
</dbReference>
<dbReference type="GO" id="GO:0003729">
    <property type="term" value="F:mRNA binding"/>
    <property type="evidence" value="ECO:0007669"/>
    <property type="project" value="InterPro"/>
</dbReference>
<name>A0A1I7RQ88_BURXY</name>
<dbReference type="WBParaSite" id="BXY_0288000.1">
    <property type="protein sequence ID" value="BXY_0288000.1"/>
    <property type="gene ID" value="BXY_0288000"/>
</dbReference>
<accession>A0A1I7RQ88</accession>
<dbReference type="Pfam" id="PF03194">
    <property type="entry name" value="LUC7"/>
    <property type="match status" value="1"/>
</dbReference>
<dbReference type="GO" id="GO:0006376">
    <property type="term" value="P:mRNA splice site recognition"/>
    <property type="evidence" value="ECO:0007669"/>
    <property type="project" value="InterPro"/>
</dbReference>
<feature type="compositionally biased region" description="Basic and acidic residues" evidence="3">
    <location>
        <begin position="232"/>
        <end position="278"/>
    </location>
</feature>
<sequence length="304" mass="36470">MTDVMREMIAQLMGGQRAEEEGRNLPPYDHHSVCRAYLLDCCPREILTDTRLENTVSCRKMHEPAHRADYQKAQENKQHYYEIEAFDALEEAVKTIDHEVEKVREKIKKDSENLSDTHDFMKAQKINELNEKIATTLVEMETLGNEGKVHESVELSRTIGELQRKKQELESDIRGGQPYQQRLRVCEACGAQLNVLDHESRLADHYGGKMHLGMVEIREKYEEMKKVIEERRKAKRENYEQQRGSRTDREKDRRDRDRDRERSDRDRSERDRRRDRSKSPRRRHRSRSPDRRQRSSRDYDRRRY</sequence>
<feature type="compositionally biased region" description="Basic and acidic residues" evidence="3">
    <location>
        <begin position="287"/>
        <end position="304"/>
    </location>
</feature>
<dbReference type="GO" id="GO:0005685">
    <property type="term" value="C:U1 snRNP"/>
    <property type="evidence" value="ECO:0007669"/>
    <property type="project" value="InterPro"/>
</dbReference>
<evidence type="ECO:0000256" key="3">
    <source>
        <dbReference type="SAM" id="MobiDB-lite"/>
    </source>
</evidence>
<comment type="similarity">
    <text evidence="1">Belongs to the Luc7 family.</text>
</comment>
<dbReference type="EMBL" id="CAJFCV020000002">
    <property type="protein sequence ID" value="CAG9097322.1"/>
    <property type="molecule type" value="Genomic_DNA"/>
</dbReference>
<dbReference type="PANTHER" id="PTHR12375">
    <property type="entry name" value="RNA-BINDING PROTEIN LUC7-RELATED"/>
    <property type="match status" value="1"/>
</dbReference>
<reference evidence="5" key="2">
    <citation type="submission" date="2020-08" db="EMBL/GenBank/DDBJ databases">
        <authorList>
            <person name="Kikuchi T."/>
        </authorList>
    </citation>
    <scope>NUCLEOTIDE SEQUENCE</scope>
    <source>
        <strain evidence="4">Ka4C1</strain>
    </source>
</reference>
<dbReference type="Proteomes" id="UP000095284">
    <property type="component" value="Unplaced"/>
</dbReference>
<evidence type="ECO:0000313" key="4">
    <source>
        <dbReference type="EMBL" id="CAD5215449.1"/>
    </source>
</evidence>
<proteinExistence type="inferred from homology"/>
<dbReference type="OrthoDB" id="153872at2759"/>
<dbReference type="AlphaFoldDB" id="A0A1I7RQ88"/>
<feature type="region of interest" description="Disordered" evidence="3">
    <location>
        <begin position="232"/>
        <end position="304"/>
    </location>
</feature>
<organism evidence="6 8">
    <name type="scientific">Bursaphelenchus xylophilus</name>
    <name type="common">Pinewood nematode worm</name>
    <name type="synonym">Aphelenchoides xylophilus</name>
    <dbReference type="NCBI Taxonomy" id="6326"/>
    <lineage>
        <taxon>Eukaryota</taxon>
        <taxon>Metazoa</taxon>
        <taxon>Ecdysozoa</taxon>
        <taxon>Nematoda</taxon>
        <taxon>Chromadorea</taxon>
        <taxon>Rhabditida</taxon>
        <taxon>Tylenchina</taxon>
        <taxon>Tylenchomorpha</taxon>
        <taxon>Aphelenchoidea</taxon>
        <taxon>Aphelenchoididae</taxon>
        <taxon>Bursaphelenchus</taxon>
    </lineage>
</organism>
<dbReference type="SMR" id="A0A1I7RQ88"/>
<evidence type="ECO:0000313" key="8">
    <source>
        <dbReference type="WBParaSite" id="BXY_0288000.1"/>
    </source>
</evidence>